<dbReference type="PANTHER" id="PTHR23327">
    <property type="entry name" value="RING FINGER PROTEIN 127"/>
    <property type="match status" value="1"/>
</dbReference>
<organism evidence="7 8">
    <name type="scientific">Sparassis crispa</name>
    <dbReference type="NCBI Taxonomy" id="139825"/>
    <lineage>
        <taxon>Eukaryota</taxon>
        <taxon>Fungi</taxon>
        <taxon>Dikarya</taxon>
        <taxon>Basidiomycota</taxon>
        <taxon>Agaricomycotina</taxon>
        <taxon>Agaricomycetes</taxon>
        <taxon>Polyporales</taxon>
        <taxon>Sparassidaceae</taxon>
        <taxon>Sparassis</taxon>
    </lineage>
</organism>
<dbReference type="PROSITE" id="PS00518">
    <property type="entry name" value="ZF_RING_1"/>
    <property type="match status" value="1"/>
</dbReference>
<evidence type="ECO:0000256" key="4">
    <source>
        <dbReference type="PROSITE-ProRule" id="PRU00175"/>
    </source>
</evidence>
<evidence type="ECO:0008006" key="9">
    <source>
        <dbReference type="Google" id="ProtNLM"/>
    </source>
</evidence>
<sequence length="511" mass="57453">MHFSKTYQQILLTLPPELRDSAIEYRKLKKLINQVVQELTSLGLSPRVLQQVLQRNDSDNASDGHDHTDNGGHAIKVFYELEDASDHVKPHLRLRIETDDNQGPLVSSIPIPSSISTYNPALSNVQREPSLALAKDRESALFSCGSPSSMQTEHIDTSLDARGRVIPLASDTAFFALLMHTLQYLSERLTYVRSDFEASLHELSHEISVTTRPMSSSSSFYPSSQHSTNPAFVTVHTPSTFFSFSKSDLYAWREVFQLYVEAEIFESQSELSRGERTREDSEQRLVAFGRTLQNRGLAGGQRFKLKESAQAMRSFLRLLAFIQDLKKFQFATAEATRKILKKHVKRTALPLAPALSSQLFIPNDANLSFMLLSQSTPSVFTSLFPNPGVSLSKLLGQAVGEQILPIIPHVDDYSCLICTSIAFKPIRLQCGHLFCVRCLVKMQKRGEDHCPLCRAPTVLSANRSNVDWALLNFMKDWFPIEAKEKLQQNEKEAAEEDMRELGIDVNGCTIM</sequence>
<dbReference type="InterPro" id="IPR017907">
    <property type="entry name" value="Znf_RING_CS"/>
</dbReference>
<evidence type="ECO:0000259" key="5">
    <source>
        <dbReference type="PROSITE" id="PS50089"/>
    </source>
</evidence>
<evidence type="ECO:0000313" key="8">
    <source>
        <dbReference type="Proteomes" id="UP000287166"/>
    </source>
</evidence>
<dbReference type="AlphaFoldDB" id="A0A401GVK4"/>
<evidence type="ECO:0000256" key="1">
    <source>
        <dbReference type="ARBA" id="ARBA00022723"/>
    </source>
</evidence>
<dbReference type="SMART" id="SM00184">
    <property type="entry name" value="RING"/>
    <property type="match status" value="1"/>
</dbReference>
<dbReference type="RefSeq" id="XP_027616707.1">
    <property type="nucleotide sequence ID" value="XM_027760906.1"/>
</dbReference>
<protein>
    <recommendedName>
        <fullName evidence="9">RING-14 protein</fullName>
    </recommendedName>
</protein>
<dbReference type="InterPro" id="IPR004331">
    <property type="entry name" value="SPX_dom"/>
</dbReference>
<dbReference type="InParanoid" id="A0A401GVK4"/>
<comment type="caution">
    <text evidence="7">The sequence shown here is derived from an EMBL/GenBank/DDBJ whole genome shotgun (WGS) entry which is preliminary data.</text>
</comment>
<keyword evidence="3" id="KW-0862">Zinc</keyword>
<proteinExistence type="predicted"/>
<keyword evidence="2 4" id="KW-0863">Zinc-finger</keyword>
<feature type="domain" description="RING-type" evidence="5">
    <location>
        <begin position="415"/>
        <end position="454"/>
    </location>
</feature>
<dbReference type="Pfam" id="PF13920">
    <property type="entry name" value="zf-C3HC4_3"/>
    <property type="match status" value="1"/>
</dbReference>
<dbReference type="PROSITE" id="PS50089">
    <property type="entry name" value="ZF_RING_2"/>
    <property type="match status" value="1"/>
</dbReference>
<dbReference type="PROSITE" id="PS51382">
    <property type="entry name" value="SPX"/>
    <property type="match status" value="1"/>
</dbReference>
<dbReference type="Pfam" id="PF03105">
    <property type="entry name" value="SPX"/>
    <property type="match status" value="1"/>
</dbReference>
<reference evidence="7 8" key="1">
    <citation type="journal article" date="2018" name="Sci. Rep.">
        <title>Genome sequence of the cauliflower mushroom Sparassis crispa (Hanabiratake) and its association with beneficial usage.</title>
        <authorList>
            <person name="Kiyama R."/>
            <person name="Furutani Y."/>
            <person name="Kawaguchi K."/>
            <person name="Nakanishi T."/>
        </authorList>
    </citation>
    <scope>NUCLEOTIDE SEQUENCE [LARGE SCALE GENOMIC DNA]</scope>
</reference>
<evidence type="ECO:0000259" key="6">
    <source>
        <dbReference type="PROSITE" id="PS51382"/>
    </source>
</evidence>
<dbReference type="InterPro" id="IPR001841">
    <property type="entry name" value="Znf_RING"/>
</dbReference>
<keyword evidence="8" id="KW-1185">Reference proteome</keyword>
<dbReference type="GO" id="GO:0008270">
    <property type="term" value="F:zinc ion binding"/>
    <property type="evidence" value="ECO:0007669"/>
    <property type="project" value="UniProtKB-KW"/>
</dbReference>
<evidence type="ECO:0000313" key="7">
    <source>
        <dbReference type="EMBL" id="GBE85794.1"/>
    </source>
</evidence>
<keyword evidence="1" id="KW-0479">Metal-binding</keyword>
<dbReference type="OrthoDB" id="5588846at2759"/>
<dbReference type="Gene3D" id="3.30.40.10">
    <property type="entry name" value="Zinc/RING finger domain, C3HC4 (zinc finger)"/>
    <property type="match status" value="1"/>
</dbReference>
<name>A0A401GVK4_9APHY</name>
<feature type="domain" description="SPX" evidence="6">
    <location>
        <begin position="1"/>
        <end position="357"/>
    </location>
</feature>
<dbReference type="GeneID" id="38782711"/>
<dbReference type="PANTHER" id="PTHR23327:SF51">
    <property type="entry name" value="TRANSCRIPTIONAL REGULATOR OF YEAST FORM ADHERENCE 3"/>
    <property type="match status" value="1"/>
</dbReference>
<evidence type="ECO:0000256" key="2">
    <source>
        <dbReference type="ARBA" id="ARBA00022771"/>
    </source>
</evidence>
<accession>A0A401GVK4</accession>
<gene>
    <name evidence="7" type="ORF">SCP_0803160</name>
</gene>
<dbReference type="STRING" id="139825.A0A401GVK4"/>
<dbReference type="InterPro" id="IPR013083">
    <property type="entry name" value="Znf_RING/FYVE/PHD"/>
</dbReference>
<dbReference type="Proteomes" id="UP000287166">
    <property type="component" value="Unassembled WGS sequence"/>
</dbReference>
<dbReference type="EMBL" id="BFAD01000008">
    <property type="protein sequence ID" value="GBE85794.1"/>
    <property type="molecule type" value="Genomic_DNA"/>
</dbReference>
<evidence type="ECO:0000256" key="3">
    <source>
        <dbReference type="ARBA" id="ARBA00022833"/>
    </source>
</evidence>
<dbReference type="SUPFAM" id="SSF57850">
    <property type="entry name" value="RING/U-box"/>
    <property type="match status" value="1"/>
</dbReference>